<evidence type="ECO:0000256" key="2">
    <source>
        <dbReference type="ARBA" id="ARBA00022475"/>
    </source>
</evidence>
<evidence type="ECO:0000256" key="6">
    <source>
        <dbReference type="SAM" id="Phobius"/>
    </source>
</evidence>
<dbReference type="GO" id="GO:0005886">
    <property type="term" value="C:plasma membrane"/>
    <property type="evidence" value="ECO:0007669"/>
    <property type="project" value="UniProtKB-SubCell"/>
</dbReference>
<dbReference type="EMBL" id="CABL01000005">
    <property type="protein sequence ID" value="CBH74930.1"/>
    <property type="molecule type" value="Genomic_DNA"/>
</dbReference>
<keyword evidence="4 6" id="KW-1133">Transmembrane helix</keyword>
<dbReference type="InterPro" id="IPR029151">
    <property type="entry name" value="Sensor-like_sf"/>
</dbReference>
<evidence type="ECO:0000256" key="3">
    <source>
        <dbReference type="ARBA" id="ARBA00022692"/>
    </source>
</evidence>
<evidence type="ECO:0000256" key="4">
    <source>
        <dbReference type="ARBA" id="ARBA00022989"/>
    </source>
</evidence>
<feature type="transmembrane region" description="Helical" evidence="6">
    <location>
        <begin position="309"/>
        <end position="328"/>
    </location>
</feature>
<evidence type="ECO:0000256" key="5">
    <source>
        <dbReference type="ARBA" id="ARBA00023136"/>
    </source>
</evidence>
<name>E6PEP5_9ZZZZ</name>
<evidence type="ECO:0000259" key="7">
    <source>
        <dbReference type="Pfam" id="PF17202"/>
    </source>
</evidence>
<dbReference type="InterPro" id="IPR033463">
    <property type="entry name" value="sCache_3"/>
</dbReference>
<evidence type="ECO:0000256" key="1">
    <source>
        <dbReference type="ARBA" id="ARBA00004651"/>
    </source>
</evidence>
<feature type="domain" description="Single cache" evidence="7">
    <location>
        <begin position="203"/>
        <end position="303"/>
    </location>
</feature>
<keyword evidence="5 6" id="KW-0472">Membrane</keyword>
<dbReference type="Pfam" id="PF17202">
    <property type="entry name" value="sCache_3_3"/>
    <property type="match status" value="1"/>
</dbReference>
<gene>
    <name evidence="8" type="ORF">CARN1_0105</name>
</gene>
<dbReference type="SUPFAM" id="SSF103190">
    <property type="entry name" value="Sensory domain-like"/>
    <property type="match status" value="1"/>
</dbReference>
<proteinExistence type="predicted"/>
<sequence>MKMTLRVRLLGTIIGAVVLFFLVSVIATRVVLQRDLSNLGKSEVTNGAGAFGGYWNSHRDLIKVLVSQDAASSALLKAVQSHDTTALQDQLANIARTSNLSFLTVVDANGKVLARANGMQPGSLAKESIVARALTGETVSTAAILTAKELAAEGLALQAEMTITDSSGANAGTSTDGLALVAAAPMSDSADRTIGAVYGGVLLNHAYDIVDQSTKALGGKTAILQGDVIISSNIKAKDGTREVDRKVKSAASVVASGTPYTGTERIGPTTYIAHIDPIMNDQSKVVGALWYGIPQAQITGIIAHTTNTLLFWGLLAMILALFLAIPIVERLSKHLATRSKQVRSAAKELGVVIVGSEVSGDHVAQTKATIEKSGAIIADLTKAGDPSGKLAQLKSLNDEALGDVIVIDTLSQEMGSRMKQAVDRVSELNEVAGGLNELVTGEQS</sequence>
<dbReference type="Gene3D" id="3.30.450.20">
    <property type="entry name" value="PAS domain"/>
    <property type="match status" value="1"/>
</dbReference>
<comment type="subcellular location">
    <subcellularLocation>
        <location evidence="1">Cell membrane</location>
        <topology evidence="1">Multi-pass membrane protein</topology>
    </subcellularLocation>
</comment>
<evidence type="ECO:0000313" key="8">
    <source>
        <dbReference type="EMBL" id="CBH74930.1"/>
    </source>
</evidence>
<reference evidence="8" key="1">
    <citation type="submission" date="2009-10" db="EMBL/GenBank/DDBJ databases">
        <title>Diversity of trophic interactions inside an arsenic-rich microbial ecosystem.</title>
        <authorList>
            <person name="Bertin P.N."/>
            <person name="Heinrich-Salmeron A."/>
            <person name="Pelletier E."/>
            <person name="Goulhen-Chollet F."/>
            <person name="Arsene-Ploetze F."/>
            <person name="Gallien S."/>
            <person name="Calteau A."/>
            <person name="Vallenet D."/>
            <person name="Casiot C."/>
            <person name="Chane-Woon-Ming B."/>
            <person name="Giloteaux L."/>
            <person name="Barakat M."/>
            <person name="Bonnefoy V."/>
            <person name="Bruneel O."/>
            <person name="Chandler M."/>
            <person name="Cleiss J."/>
            <person name="Duran R."/>
            <person name="Elbaz-Poulichet F."/>
            <person name="Fonknechten N."/>
            <person name="Lauga B."/>
            <person name="Mornico D."/>
            <person name="Ortet P."/>
            <person name="Schaeffer C."/>
            <person name="Siguier P."/>
            <person name="Alexander Thil Smith A."/>
            <person name="Van Dorsselaer A."/>
            <person name="Weissenbach J."/>
            <person name="Medigue C."/>
            <person name="Le Paslier D."/>
        </authorList>
    </citation>
    <scope>NUCLEOTIDE SEQUENCE</scope>
</reference>
<keyword evidence="2" id="KW-1003">Cell membrane</keyword>
<protein>
    <recommendedName>
        <fullName evidence="7">Single cache domain-containing protein</fullName>
    </recommendedName>
</protein>
<accession>E6PEP5</accession>
<dbReference type="AlphaFoldDB" id="E6PEP5"/>
<comment type="caution">
    <text evidence="8">The sequence shown here is derived from an EMBL/GenBank/DDBJ whole genome shotgun (WGS) entry which is preliminary data.</text>
</comment>
<keyword evidence="3 6" id="KW-0812">Transmembrane</keyword>
<organism evidence="8">
    <name type="scientific">mine drainage metagenome</name>
    <dbReference type="NCBI Taxonomy" id="410659"/>
    <lineage>
        <taxon>unclassified sequences</taxon>
        <taxon>metagenomes</taxon>
        <taxon>ecological metagenomes</taxon>
    </lineage>
</organism>